<dbReference type="Pfam" id="PF03547">
    <property type="entry name" value="Mem_trans"/>
    <property type="match status" value="1"/>
</dbReference>
<evidence type="ECO:0000256" key="3">
    <source>
        <dbReference type="ARBA" id="ARBA00022989"/>
    </source>
</evidence>
<feature type="transmembrane region" description="Helical" evidence="6">
    <location>
        <begin position="130"/>
        <end position="163"/>
    </location>
</feature>
<feature type="compositionally biased region" description="Basic and acidic residues" evidence="5">
    <location>
        <begin position="16"/>
        <end position="28"/>
    </location>
</feature>
<feature type="transmembrane region" description="Helical" evidence="6">
    <location>
        <begin position="183"/>
        <end position="203"/>
    </location>
</feature>
<reference evidence="7" key="1">
    <citation type="submission" date="2022-06" db="EMBL/GenBank/DDBJ databases">
        <title>Genome Sequence of Candolleomyces eurysporus.</title>
        <authorList>
            <person name="Buettner E."/>
        </authorList>
    </citation>
    <scope>NUCLEOTIDE SEQUENCE</scope>
    <source>
        <strain evidence="7">VTCC 930004</strain>
    </source>
</reference>
<dbReference type="OrthoDB" id="435607at2759"/>
<comment type="caution">
    <text evidence="7">The sequence shown here is derived from an EMBL/GenBank/DDBJ whole genome shotgun (WGS) entry which is preliminary data.</text>
</comment>
<sequence>MFGLSDHIPEAEDVERDPQREKPAETQETKASSGAEEAEAAYALDSIRRLRRLNTIHDDSTTIIQTSEQAEETVINTEIASVIRVQKEEKGNPEADPADSKEDDKMSPEVISFQSVTLTRKQVIVKRLKTFFSSLLSAPSISIIVSFPIAIVPQLTALFVYLPDANIPSAPDGHPPLAFLMDTAAFMGAASVPLGLICLGSALARLKIPDRWASLPVGAISSLAIAKLLVMPVFGVLIVKGLVQCGVIPEDDKVLQFVCIDYAAGEAEHLSAFLIPQYILMFFSMTALTAFALYIIF</sequence>
<evidence type="ECO:0000256" key="4">
    <source>
        <dbReference type="ARBA" id="ARBA00023136"/>
    </source>
</evidence>
<keyword evidence="2 6" id="KW-0812">Transmembrane</keyword>
<evidence type="ECO:0000256" key="6">
    <source>
        <dbReference type="SAM" id="Phobius"/>
    </source>
</evidence>
<feature type="region of interest" description="Disordered" evidence="5">
    <location>
        <begin position="1"/>
        <end position="38"/>
    </location>
</feature>
<dbReference type="InterPro" id="IPR004776">
    <property type="entry name" value="Mem_transp_PIN-like"/>
</dbReference>
<feature type="non-terminal residue" evidence="7">
    <location>
        <position position="1"/>
    </location>
</feature>
<dbReference type="PANTHER" id="PTHR31274:SF1">
    <property type="entry name" value="AGL149CP"/>
    <property type="match status" value="1"/>
</dbReference>
<keyword evidence="4 6" id="KW-0472">Membrane</keyword>
<evidence type="ECO:0008006" key="9">
    <source>
        <dbReference type="Google" id="ProtNLM"/>
    </source>
</evidence>
<evidence type="ECO:0000256" key="2">
    <source>
        <dbReference type="ARBA" id="ARBA00022692"/>
    </source>
</evidence>
<dbReference type="EMBL" id="JANBPK010001228">
    <property type="protein sequence ID" value="KAJ2924327.1"/>
    <property type="molecule type" value="Genomic_DNA"/>
</dbReference>
<feature type="transmembrane region" description="Helical" evidence="6">
    <location>
        <begin position="278"/>
        <end position="296"/>
    </location>
</feature>
<dbReference type="GO" id="GO:0016020">
    <property type="term" value="C:membrane"/>
    <property type="evidence" value="ECO:0007669"/>
    <property type="project" value="UniProtKB-SubCell"/>
</dbReference>
<dbReference type="PANTHER" id="PTHR31274">
    <property type="entry name" value="PROTEIN ECM3"/>
    <property type="match status" value="1"/>
</dbReference>
<dbReference type="GO" id="GO:0055085">
    <property type="term" value="P:transmembrane transport"/>
    <property type="evidence" value="ECO:0007669"/>
    <property type="project" value="InterPro"/>
</dbReference>
<keyword evidence="3 6" id="KW-1133">Transmembrane helix</keyword>
<dbReference type="AlphaFoldDB" id="A0A9W8IX10"/>
<organism evidence="7 8">
    <name type="scientific">Candolleomyces eurysporus</name>
    <dbReference type="NCBI Taxonomy" id="2828524"/>
    <lineage>
        <taxon>Eukaryota</taxon>
        <taxon>Fungi</taxon>
        <taxon>Dikarya</taxon>
        <taxon>Basidiomycota</taxon>
        <taxon>Agaricomycotina</taxon>
        <taxon>Agaricomycetes</taxon>
        <taxon>Agaricomycetidae</taxon>
        <taxon>Agaricales</taxon>
        <taxon>Agaricineae</taxon>
        <taxon>Psathyrellaceae</taxon>
        <taxon>Candolleomyces</taxon>
    </lineage>
</organism>
<comment type="subcellular location">
    <subcellularLocation>
        <location evidence="1">Membrane</location>
        <topology evidence="1">Multi-pass membrane protein</topology>
    </subcellularLocation>
</comment>
<protein>
    <recommendedName>
        <fullName evidence="9">Auxin efflux carrier</fullName>
    </recommendedName>
</protein>
<keyword evidence="8" id="KW-1185">Reference proteome</keyword>
<evidence type="ECO:0000256" key="5">
    <source>
        <dbReference type="SAM" id="MobiDB-lite"/>
    </source>
</evidence>
<gene>
    <name evidence="7" type="ORF">H1R20_g12753</name>
</gene>
<evidence type="ECO:0000313" key="8">
    <source>
        <dbReference type="Proteomes" id="UP001140091"/>
    </source>
</evidence>
<dbReference type="Proteomes" id="UP001140091">
    <property type="component" value="Unassembled WGS sequence"/>
</dbReference>
<dbReference type="InterPro" id="IPR040254">
    <property type="entry name" value="Ecm3-like"/>
</dbReference>
<name>A0A9W8IX10_9AGAR</name>
<accession>A0A9W8IX10</accession>
<evidence type="ECO:0000256" key="1">
    <source>
        <dbReference type="ARBA" id="ARBA00004141"/>
    </source>
</evidence>
<proteinExistence type="predicted"/>
<feature type="transmembrane region" description="Helical" evidence="6">
    <location>
        <begin position="215"/>
        <end position="239"/>
    </location>
</feature>
<evidence type="ECO:0000313" key="7">
    <source>
        <dbReference type="EMBL" id="KAJ2924327.1"/>
    </source>
</evidence>
<feature type="region of interest" description="Disordered" evidence="5">
    <location>
        <begin position="85"/>
        <end position="106"/>
    </location>
</feature>